<dbReference type="PANTHER" id="PTHR14897:SF4">
    <property type="entry name" value="WD REPEAT AND COILED-COIL-CONTAINING PROTEIN"/>
    <property type="match status" value="1"/>
</dbReference>
<dbReference type="Proteomes" id="UP000522270">
    <property type="component" value="Unassembled WGS sequence"/>
</dbReference>
<feature type="region of interest" description="Disordered" evidence="5">
    <location>
        <begin position="476"/>
        <end position="529"/>
    </location>
</feature>
<dbReference type="Pfam" id="PF15390">
    <property type="entry name" value="WDCP"/>
    <property type="match status" value="1"/>
</dbReference>
<dbReference type="SUPFAM" id="SSF101908">
    <property type="entry name" value="Putative isomerase YbhE"/>
    <property type="match status" value="1"/>
</dbReference>
<keyword evidence="3" id="KW-0677">Repeat</keyword>
<keyword evidence="2" id="KW-0853">WD repeat</keyword>
<dbReference type="EMBL" id="VYZE01000021">
    <property type="protein sequence ID" value="NWU61252.1"/>
    <property type="molecule type" value="Genomic_DNA"/>
</dbReference>
<keyword evidence="7" id="KW-1185">Reference proteome</keyword>
<evidence type="ECO:0000256" key="4">
    <source>
        <dbReference type="ARBA" id="ARBA00023054"/>
    </source>
</evidence>
<protein>
    <recommendedName>
        <fullName evidence="1">WD repeat and coiled-coil-containing protein</fullName>
    </recommendedName>
</protein>
<feature type="non-terminal residue" evidence="6">
    <location>
        <position position="1"/>
    </location>
</feature>
<dbReference type="GO" id="GO:0019900">
    <property type="term" value="F:kinase binding"/>
    <property type="evidence" value="ECO:0007669"/>
    <property type="project" value="TreeGrafter"/>
</dbReference>
<gene>
    <name evidence="6" type="primary">Wdcp_1</name>
    <name evidence="6" type="ORF">PTEBUR_R01904</name>
</gene>
<evidence type="ECO:0000313" key="6">
    <source>
        <dbReference type="EMBL" id="NWU61252.1"/>
    </source>
</evidence>
<evidence type="ECO:0000313" key="7">
    <source>
        <dbReference type="Proteomes" id="UP000522270"/>
    </source>
</evidence>
<keyword evidence="4" id="KW-0175">Coiled coil</keyword>
<dbReference type="OrthoDB" id="6409262at2759"/>
<sequence>KMELGKAKLLRTGLNALYQAIHPMHGIAWTDGKQVMLTALYYHNGELKFGDSSVVGQFEHVHGLYWGPCCSTDTPALLAVQHKKHVSIWQLGYSTAEKNKPLISQTCEVGEPFPVLSQGCVWHPKKEVLAVLTKRDASVLHAVRTDNTRVKADIKSSGLIHCACWTKDGNRLVVAIGSALHSYIWDDAQKTLNTCSFCPVFDVGGYICAIEATLDFQIAVATELPLDNICGLNAGIAFDMASGTETGSSISQSSLVLGDEEYSLDLRRKSTDSDRSVVDSIASSSSGPVDLTHILANHRRSDPGPLITLKHKDSAVTNGQDSSHLILVTFERKVTTTRKVTIPGILVPDIMAFDLRAQIVAVASNTSNIVLVYSVTSSCMPHIQQIQLEKNERPKGLCFLTDKLLLILIGKQKFPEPSVIPSSSSDRYVMRLMIKELMLEEGSSALPETKQNMIYNFESSVNIPGRRKFFENLATEDQSQSRELLTPRKTVIQSPSGRRRLIEEGKTPSYEQSSSSSVSDLDEKRLPGDPSVALETLDAEPTNRSVSLLSSRPTSPKVQFSVIQETSSSKLNNLPTERGMSHISRNLERLCGSFNELQLSLSEITDFAKNGRRISLAYPCSQEPPVVHITYQKSFSNGAVTEETKDVLLCDGKIHLNLVQQLFDLPVIEMKHGSSWIVLTADKDGFVPLIFQATQEIIIR</sequence>
<name>A0A7K5Y7G0_9AVES</name>
<dbReference type="AlphaFoldDB" id="A0A7K5Y7G0"/>
<evidence type="ECO:0000256" key="3">
    <source>
        <dbReference type="ARBA" id="ARBA00022737"/>
    </source>
</evidence>
<evidence type="ECO:0000256" key="5">
    <source>
        <dbReference type="SAM" id="MobiDB-lite"/>
    </source>
</evidence>
<dbReference type="PANTHER" id="PTHR14897">
    <property type="entry name" value="WD REPEAT AND COILED-COIL-CONTAINING PROTEIN"/>
    <property type="match status" value="1"/>
</dbReference>
<accession>A0A7K5Y7G0</accession>
<feature type="non-terminal residue" evidence="6">
    <location>
        <position position="700"/>
    </location>
</feature>
<proteinExistence type="predicted"/>
<organism evidence="6 7">
    <name type="scientific">Pterocles burchelli</name>
    <dbReference type="NCBI Taxonomy" id="2585816"/>
    <lineage>
        <taxon>Eukaryota</taxon>
        <taxon>Metazoa</taxon>
        <taxon>Chordata</taxon>
        <taxon>Craniata</taxon>
        <taxon>Vertebrata</taxon>
        <taxon>Euteleostomi</taxon>
        <taxon>Archelosauria</taxon>
        <taxon>Archosauria</taxon>
        <taxon>Dinosauria</taxon>
        <taxon>Saurischia</taxon>
        <taxon>Theropoda</taxon>
        <taxon>Coelurosauria</taxon>
        <taxon>Aves</taxon>
        <taxon>Neognathae</taxon>
        <taxon>Neoaves</taxon>
        <taxon>Columbimorphae</taxon>
        <taxon>Pterocliformes</taxon>
        <taxon>Pteroclidae</taxon>
        <taxon>Pterocles</taxon>
    </lineage>
</organism>
<evidence type="ECO:0000256" key="2">
    <source>
        <dbReference type="ARBA" id="ARBA00022574"/>
    </source>
</evidence>
<evidence type="ECO:0000256" key="1">
    <source>
        <dbReference type="ARBA" id="ARBA00015683"/>
    </source>
</evidence>
<reference evidence="6 7" key="1">
    <citation type="submission" date="2019-09" db="EMBL/GenBank/DDBJ databases">
        <title>Bird 10,000 Genomes (B10K) Project - Family phase.</title>
        <authorList>
            <person name="Zhang G."/>
        </authorList>
    </citation>
    <scope>NUCLEOTIDE SEQUENCE [LARGE SCALE GENOMIC DNA]</scope>
    <source>
        <strain evidence="6">B10K-DU-027-49</strain>
        <tissue evidence="6">Muscle</tissue>
    </source>
</reference>
<dbReference type="InterPro" id="IPR028041">
    <property type="entry name" value="WDCP"/>
</dbReference>
<comment type="caution">
    <text evidence="6">The sequence shown here is derived from an EMBL/GenBank/DDBJ whole genome shotgun (WGS) entry which is preliminary data.</text>
</comment>